<dbReference type="KEGG" id="egl:EGR_10745"/>
<evidence type="ECO:0000313" key="2">
    <source>
        <dbReference type="Proteomes" id="UP000019149"/>
    </source>
</evidence>
<keyword evidence="2" id="KW-1185">Reference proteome</keyword>
<organism evidence="1 2">
    <name type="scientific">Echinococcus granulosus</name>
    <name type="common">Hydatid tapeworm</name>
    <dbReference type="NCBI Taxonomy" id="6210"/>
    <lineage>
        <taxon>Eukaryota</taxon>
        <taxon>Metazoa</taxon>
        <taxon>Spiralia</taxon>
        <taxon>Lophotrochozoa</taxon>
        <taxon>Platyhelminthes</taxon>
        <taxon>Cestoda</taxon>
        <taxon>Eucestoda</taxon>
        <taxon>Cyclophyllidea</taxon>
        <taxon>Taeniidae</taxon>
        <taxon>Echinococcus</taxon>
        <taxon>Echinococcus granulosus group</taxon>
    </lineage>
</organism>
<protein>
    <submittedName>
        <fullName evidence="1">Uncharacterized protein</fullName>
    </submittedName>
</protein>
<dbReference type="EMBL" id="APAU02000261">
    <property type="protein sequence ID" value="EUB54402.1"/>
    <property type="molecule type" value="Genomic_DNA"/>
</dbReference>
<comment type="caution">
    <text evidence="1">The sequence shown here is derived from an EMBL/GenBank/DDBJ whole genome shotgun (WGS) entry which is preliminary data.</text>
</comment>
<evidence type="ECO:0000313" key="1">
    <source>
        <dbReference type="EMBL" id="EUB54402.1"/>
    </source>
</evidence>
<dbReference type="Proteomes" id="UP000019149">
    <property type="component" value="Unassembled WGS sequence"/>
</dbReference>
<sequence length="106" mass="11478">MEAGLVTDICSAHHTITSTARMRGCMCAGSCIPYSLTLSVATSAFVKRLDFSTLVLLLVNTLNGYGDDALLHSSTYQLKELLFLLHLPTTPLPGSSYCLRLSDPQK</sequence>
<reference evidence="1 2" key="1">
    <citation type="journal article" date="2013" name="Nat. Genet.">
        <title>The genome of the hydatid tapeworm Echinococcus granulosus.</title>
        <authorList>
            <person name="Zheng H."/>
            <person name="Zhang W."/>
            <person name="Zhang L."/>
            <person name="Zhang Z."/>
            <person name="Li J."/>
            <person name="Lu G."/>
            <person name="Zhu Y."/>
            <person name="Wang Y."/>
            <person name="Huang Y."/>
            <person name="Liu J."/>
            <person name="Kang H."/>
            <person name="Chen J."/>
            <person name="Wang L."/>
            <person name="Chen A."/>
            <person name="Yu S."/>
            <person name="Gao Z."/>
            <person name="Jin L."/>
            <person name="Gu W."/>
            <person name="Wang Z."/>
            <person name="Zhao L."/>
            <person name="Shi B."/>
            <person name="Wen H."/>
            <person name="Lin R."/>
            <person name="Jones M.K."/>
            <person name="Brejova B."/>
            <person name="Vinar T."/>
            <person name="Zhao G."/>
            <person name="McManus D.P."/>
            <person name="Chen Z."/>
            <person name="Zhou Y."/>
            <person name="Wang S."/>
        </authorList>
    </citation>
    <scope>NUCLEOTIDE SEQUENCE [LARGE SCALE GENOMIC DNA]</scope>
</reference>
<dbReference type="RefSeq" id="XP_024345598.1">
    <property type="nucleotide sequence ID" value="XM_024499994.1"/>
</dbReference>
<proteinExistence type="predicted"/>
<name>W6U7Q2_ECHGR</name>
<dbReference type="CTD" id="36346460"/>
<dbReference type="AlphaFoldDB" id="W6U7Q2"/>
<gene>
    <name evidence="1" type="ORF">EGR_10745</name>
</gene>
<dbReference type="GeneID" id="36346460"/>
<accession>W6U7Q2</accession>